<name>A0ABT8KKN7_9BACT</name>
<feature type="signal peptide" evidence="1">
    <location>
        <begin position="1"/>
        <end position="29"/>
    </location>
</feature>
<evidence type="ECO:0008006" key="4">
    <source>
        <dbReference type="Google" id="ProtNLM"/>
    </source>
</evidence>
<keyword evidence="3" id="KW-1185">Reference proteome</keyword>
<protein>
    <recommendedName>
        <fullName evidence="4">Tetratricopeptide repeat protein</fullName>
    </recommendedName>
</protein>
<organism evidence="2 3">
    <name type="scientific">Splendidivirga corallicola</name>
    <dbReference type="NCBI Taxonomy" id="3051826"/>
    <lineage>
        <taxon>Bacteria</taxon>
        <taxon>Pseudomonadati</taxon>
        <taxon>Bacteroidota</taxon>
        <taxon>Cytophagia</taxon>
        <taxon>Cytophagales</taxon>
        <taxon>Splendidivirgaceae</taxon>
        <taxon>Splendidivirga</taxon>
    </lineage>
</organism>
<keyword evidence="1" id="KW-0732">Signal</keyword>
<gene>
    <name evidence="2" type="ORF">QQ008_05365</name>
</gene>
<evidence type="ECO:0000313" key="3">
    <source>
        <dbReference type="Proteomes" id="UP001172082"/>
    </source>
</evidence>
<dbReference type="RefSeq" id="WP_346750794.1">
    <property type="nucleotide sequence ID" value="NZ_JAUJEA010000001.1"/>
</dbReference>
<reference evidence="2" key="1">
    <citation type="submission" date="2023-06" db="EMBL/GenBank/DDBJ databases">
        <title>Genomic of Parafulvivirga corallium.</title>
        <authorList>
            <person name="Wang G."/>
        </authorList>
    </citation>
    <scope>NUCLEOTIDE SEQUENCE</scope>
    <source>
        <strain evidence="2">BMA10</strain>
    </source>
</reference>
<accession>A0ABT8KKN7</accession>
<dbReference type="EMBL" id="JAUJEA010000001">
    <property type="protein sequence ID" value="MDN5200774.1"/>
    <property type="molecule type" value="Genomic_DNA"/>
</dbReference>
<evidence type="ECO:0000256" key="1">
    <source>
        <dbReference type="SAM" id="SignalP"/>
    </source>
</evidence>
<evidence type="ECO:0000313" key="2">
    <source>
        <dbReference type="EMBL" id="MDN5200774.1"/>
    </source>
</evidence>
<proteinExistence type="predicted"/>
<sequence length="142" mass="16273">MKFNESLNNKLVAAMLLLTTIFASSGAYALSDDKVVTKARQSVEEAGPDDWQTYAKAAEMCIQKSVNMKEAAKWLDHSLEIKETPLNLRVKGDYYLKNRLPRKAINYYIKSMDAARKIDFYFDASDLQRRIAKAKKMQKKLV</sequence>
<dbReference type="Proteomes" id="UP001172082">
    <property type="component" value="Unassembled WGS sequence"/>
</dbReference>
<comment type="caution">
    <text evidence="2">The sequence shown here is derived from an EMBL/GenBank/DDBJ whole genome shotgun (WGS) entry which is preliminary data.</text>
</comment>
<feature type="chain" id="PRO_5045055069" description="Tetratricopeptide repeat protein" evidence="1">
    <location>
        <begin position="30"/>
        <end position="142"/>
    </location>
</feature>